<dbReference type="EMBL" id="KK107899">
    <property type="protein sequence ID" value="EZA47278.1"/>
    <property type="molecule type" value="Genomic_DNA"/>
</dbReference>
<feature type="signal peptide" evidence="1">
    <location>
        <begin position="1"/>
        <end position="21"/>
    </location>
</feature>
<evidence type="ECO:0000313" key="3">
    <source>
        <dbReference type="EMBL" id="EZA47278.1"/>
    </source>
</evidence>
<dbReference type="STRING" id="2015173.A0A026VTZ7"/>
<keyword evidence="5" id="KW-1185">Reference proteome</keyword>
<name>A0A026VTZ7_OOCBI</name>
<gene>
    <name evidence="4" type="ORF">DMN91_005934</name>
    <name evidence="3" type="ORF">X777_16529</name>
</gene>
<dbReference type="GO" id="GO:0005576">
    <property type="term" value="C:extracellular region"/>
    <property type="evidence" value="ECO:0007669"/>
    <property type="project" value="InterPro"/>
</dbReference>
<dbReference type="SUPFAM" id="SSF57625">
    <property type="entry name" value="Invertebrate chitin-binding proteins"/>
    <property type="match status" value="1"/>
</dbReference>
<reference evidence="4" key="3">
    <citation type="submission" date="2018-07" db="EMBL/GenBank/DDBJ databases">
        <authorList>
            <person name="Mckenzie S.K."/>
            <person name="Kronauer D.J.C."/>
        </authorList>
    </citation>
    <scope>NUCLEOTIDE SEQUENCE</scope>
    <source>
        <strain evidence="4">Clonal line C1</strain>
    </source>
</reference>
<keyword evidence="1" id="KW-0732">Signal</keyword>
<feature type="chain" id="PRO_5033209256" description="Chitin-binding type-2 domain-containing protein" evidence="1">
    <location>
        <begin position="22"/>
        <end position="115"/>
    </location>
</feature>
<accession>A0A026VTZ7</accession>
<dbReference type="Proteomes" id="UP000053097">
    <property type="component" value="Unassembled WGS sequence"/>
</dbReference>
<evidence type="ECO:0000259" key="2">
    <source>
        <dbReference type="PROSITE" id="PS50940"/>
    </source>
</evidence>
<proteinExistence type="predicted"/>
<dbReference type="Proteomes" id="UP000279307">
    <property type="component" value="Chromosome 6"/>
</dbReference>
<dbReference type="OMA" id="DPFNCKK"/>
<dbReference type="SMART" id="SM00494">
    <property type="entry name" value="ChtBD2"/>
    <property type="match status" value="1"/>
</dbReference>
<dbReference type="PROSITE" id="PS50940">
    <property type="entry name" value="CHIT_BIND_II"/>
    <property type="match status" value="1"/>
</dbReference>
<sequence>MRRTFYCTLWLLVFVVAHTYAMPQRFIEVHELNSKESPVDQLAPMDPALHAFPTTPTVPLLPNCMTRGYFRDPFNCGKFYFCEHDHAVPIAYYCEPGLIFNSITDSCDLPQYVQC</sequence>
<dbReference type="InterPro" id="IPR002557">
    <property type="entry name" value="Chitin-bd_dom"/>
</dbReference>
<reference evidence="3 5" key="1">
    <citation type="journal article" date="2014" name="Curr. Biol.">
        <title>The genome of the clonal raider ant Cerapachys biroi.</title>
        <authorList>
            <person name="Oxley P.R."/>
            <person name="Ji L."/>
            <person name="Fetter-Pruneda I."/>
            <person name="McKenzie S.K."/>
            <person name="Li C."/>
            <person name="Hu H."/>
            <person name="Zhang G."/>
            <person name="Kronauer D.J."/>
        </authorList>
    </citation>
    <scope>NUCLEOTIDE SEQUENCE [LARGE SCALE GENOMIC DNA]</scope>
</reference>
<evidence type="ECO:0000313" key="5">
    <source>
        <dbReference type="Proteomes" id="UP000053097"/>
    </source>
</evidence>
<protein>
    <recommendedName>
        <fullName evidence="2">Chitin-binding type-2 domain-containing protein</fullName>
    </recommendedName>
</protein>
<dbReference type="Pfam" id="PF01607">
    <property type="entry name" value="CBM_14"/>
    <property type="match status" value="1"/>
</dbReference>
<dbReference type="InterPro" id="IPR036508">
    <property type="entry name" value="Chitin-bd_dom_sf"/>
</dbReference>
<dbReference type="EMBL" id="QOIP01000006">
    <property type="protein sequence ID" value="RLU21561.1"/>
    <property type="molecule type" value="Genomic_DNA"/>
</dbReference>
<organism evidence="3 5">
    <name type="scientific">Ooceraea biroi</name>
    <name type="common">Clonal raider ant</name>
    <name type="synonym">Cerapachys biroi</name>
    <dbReference type="NCBI Taxonomy" id="2015173"/>
    <lineage>
        <taxon>Eukaryota</taxon>
        <taxon>Metazoa</taxon>
        <taxon>Ecdysozoa</taxon>
        <taxon>Arthropoda</taxon>
        <taxon>Hexapoda</taxon>
        <taxon>Insecta</taxon>
        <taxon>Pterygota</taxon>
        <taxon>Neoptera</taxon>
        <taxon>Endopterygota</taxon>
        <taxon>Hymenoptera</taxon>
        <taxon>Apocrita</taxon>
        <taxon>Aculeata</taxon>
        <taxon>Formicoidea</taxon>
        <taxon>Formicidae</taxon>
        <taxon>Dorylinae</taxon>
        <taxon>Ooceraea</taxon>
    </lineage>
</organism>
<feature type="domain" description="Chitin-binding type-2" evidence="2">
    <location>
        <begin position="61"/>
        <end position="115"/>
    </location>
</feature>
<dbReference type="GO" id="GO:0008061">
    <property type="term" value="F:chitin binding"/>
    <property type="evidence" value="ECO:0007669"/>
    <property type="project" value="InterPro"/>
</dbReference>
<dbReference type="OrthoDB" id="6020543at2759"/>
<evidence type="ECO:0000256" key="1">
    <source>
        <dbReference type="SAM" id="SignalP"/>
    </source>
</evidence>
<dbReference type="AlphaFoldDB" id="A0A026VTZ7"/>
<evidence type="ECO:0000313" key="4">
    <source>
        <dbReference type="EMBL" id="RLU21561.1"/>
    </source>
</evidence>
<reference evidence="4" key="2">
    <citation type="journal article" date="2018" name="Genome Res.">
        <title>The genomic architecture and molecular evolution of ant odorant receptors.</title>
        <authorList>
            <person name="McKenzie S.K."/>
            <person name="Kronauer D.J.C."/>
        </authorList>
    </citation>
    <scope>NUCLEOTIDE SEQUENCE [LARGE SCALE GENOMIC DNA]</scope>
    <source>
        <strain evidence="4">Clonal line C1</strain>
    </source>
</reference>
<dbReference type="Gene3D" id="2.170.140.10">
    <property type="entry name" value="Chitin binding domain"/>
    <property type="match status" value="1"/>
</dbReference>